<dbReference type="EMBL" id="JAFJYH010000202">
    <property type="protein sequence ID" value="KAG4415974.1"/>
    <property type="molecule type" value="Genomic_DNA"/>
</dbReference>
<organism evidence="4 5">
    <name type="scientific">Cadophora malorum</name>
    <dbReference type="NCBI Taxonomy" id="108018"/>
    <lineage>
        <taxon>Eukaryota</taxon>
        <taxon>Fungi</taxon>
        <taxon>Dikarya</taxon>
        <taxon>Ascomycota</taxon>
        <taxon>Pezizomycotina</taxon>
        <taxon>Leotiomycetes</taxon>
        <taxon>Helotiales</taxon>
        <taxon>Ploettnerulaceae</taxon>
        <taxon>Cadophora</taxon>
    </lineage>
</organism>
<name>A0A8H7T9Q9_9HELO</name>
<keyword evidence="2" id="KW-0472">Membrane</keyword>
<dbReference type="InterPro" id="IPR056120">
    <property type="entry name" value="DUF7703"/>
</dbReference>
<keyword evidence="2" id="KW-1133">Transmembrane helix</keyword>
<feature type="domain" description="DUF7703" evidence="3">
    <location>
        <begin position="32"/>
        <end position="263"/>
    </location>
</feature>
<feature type="compositionally biased region" description="Basic and acidic residues" evidence="1">
    <location>
        <begin position="350"/>
        <end position="359"/>
    </location>
</feature>
<feature type="region of interest" description="Disordered" evidence="1">
    <location>
        <begin position="273"/>
        <end position="404"/>
    </location>
</feature>
<feature type="transmembrane region" description="Helical" evidence="2">
    <location>
        <begin position="33"/>
        <end position="56"/>
    </location>
</feature>
<dbReference type="Proteomes" id="UP000664132">
    <property type="component" value="Unassembled WGS sequence"/>
</dbReference>
<feature type="transmembrane region" description="Helical" evidence="2">
    <location>
        <begin position="63"/>
        <end position="83"/>
    </location>
</feature>
<evidence type="ECO:0000256" key="2">
    <source>
        <dbReference type="SAM" id="Phobius"/>
    </source>
</evidence>
<keyword evidence="2" id="KW-0812">Transmembrane</keyword>
<proteinExistence type="predicted"/>
<reference evidence="4" key="1">
    <citation type="submission" date="2021-02" db="EMBL/GenBank/DDBJ databases">
        <title>Genome sequence Cadophora malorum strain M34.</title>
        <authorList>
            <person name="Stefanovic E."/>
            <person name="Vu D."/>
            <person name="Scully C."/>
            <person name="Dijksterhuis J."/>
            <person name="Roader J."/>
            <person name="Houbraken J."/>
        </authorList>
    </citation>
    <scope>NUCLEOTIDE SEQUENCE</scope>
    <source>
        <strain evidence="4">M34</strain>
    </source>
</reference>
<comment type="caution">
    <text evidence="4">The sequence shown here is derived from an EMBL/GenBank/DDBJ whole genome shotgun (WGS) entry which is preliminary data.</text>
</comment>
<dbReference type="Pfam" id="PF24802">
    <property type="entry name" value="DUF7703"/>
    <property type="match status" value="1"/>
</dbReference>
<dbReference type="OrthoDB" id="405906at2759"/>
<evidence type="ECO:0000259" key="3">
    <source>
        <dbReference type="Pfam" id="PF24802"/>
    </source>
</evidence>
<protein>
    <recommendedName>
        <fullName evidence="3">DUF7703 domain-containing protein</fullName>
    </recommendedName>
</protein>
<dbReference type="AlphaFoldDB" id="A0A8H7T9Q9"/>
<evidence type="ECO:0000256" key="1">
    <source>
        <dbReference type="SAM" id="MobiDB-lite"/>
    </source>
</evidence>
<feature type="compositionally biased region" description="Basic and acidic residues" evidence="1">
    <location>
        <begin position="384"/>
        <end position="395"/>
    </location>
</feature>
<dbReference type="PANTHER" id="PTHR37013:SF4">
    <property type="entry name" value="INTEGRAL MEMBRANE PROTEIN"/>
    <property type="match status" value="1"/>
</dbReference>
<feature type="compositionally biased region" description="Low complexity" evidence="1">
    <location>
        <begin position="284"/>
        <end position="296"/>
    </location>
</feature>
<dbReference type="PANTHER" id="PTHR37013">
    <property type="entry name" value="INTEGRAL MEMBRANE PROTEIN (AFU_ORTHOLOGUE AFUA_1G05950)-RELATED"/>
    <property type="match status" value="1"/>
</dbReference>
<evidence type="ECO:0000313" key="4">
    <source>
        <dbReference type="EMBL" id="KAG4415974.1"/>
    </source>
</evidence>
<feature type="transmembrane region" description="Helical" evidence="2">
    <location>
        <begin position="89"/>
        <end position="115"/>
    </location>
</feature>
<sequence length="404" mass="45906">MDQECIQFVPFSQYDWTFARQGWLPWNPTAFCLIASVCAVAYWMSIELLLLVYITFKRHTGIYFWSIIITTLGIILQTTGYILKSFENSWPVVLVVIICKVGWVANVTGFSIVLWSRLHLVVRNPRILKWLLVIILIDGLVCHTPVVVFEFGLMTKHHDTYYRPMQIMERIQQTVFTLQECAMSCLYIYHTRKFLKIGYPMQTRKVIGLLLLVQLLVIALDAVLTLFDYTDKFTLKCTLHPLVYAIKLKLEFIVLNQLQSLVKKGLTPGLGAAPNPAEESFKHASPSLSPSPSASPRVTTPQDLEGQKQRQAPRFETGFVTKAGRTDVLEVGEPSSSESMTDSNESVGEDMGRRARDSDQTLMGDRGSEEHDLRNMVGTADDLGVEREDDMERQYLGRWSGAQR</sequence>
<feature type="transmembrane region" description="Helical" evidence="2">
    <location>
        <begin position="127"/>
        <end position="151"/>
    </location>
</feature>
<feature type="compositionally biased region" description="Low complexity" evidence="1">
    <location>
        <begin position="333"/>
        <end position="346"/>
    </location>
</feature>
<feature type="transmembrane region" description="Helical" evidence="2">
    <location>
        <begin position="209"/>
        <end position="227"/>
    </location>
</feature>
<evidence type="ECO:0000313" key="5">
    <source>
        <dbReference type="Proteomes" id="UP000664132"/>
    </source>
</evidence>
<keyword evidence="5" id="KW-1185">Reference proteome</keyword>
<accession>A0A8H7T9Q9</accession>
<gene>
    <name evidence="4" type="ORF">IFR04_010924</name>
</gene>